<keyword evidence="2" id="KW-1185">Reference proteome</keyword>
<evidence type="ECO:0000313" key="2">
    <source>
        <dbReference type="Proteomes" id="UP000178912"/>
    </source>
</evidence>
<dbReference type="Proteomes" id="UP000178912">
    <property type="component" value="Unassembled WGS sequence"/>
</dbReference>
<gene>
    <name evidence="1" type="ORF">RAG0_01742</name>
</gene>
<dbReference type="EMBL" id="FJUX01000006">
    <property type="protein sequence ID" value="CZS90852.1"/>
    <property type="molecule type" value="Genomic_DNA"/>
</dbReference>
<name>A0A1E1JYQ5_9HELO</name>
<reference evidence="2" key="1">
    <citation type="submission" date="2016-03" db="EMBL/GenBank/DDBJ databases">
        <authorList>
            <person name="Guldener U."/>
        </authorList>
    </citation>
    <scope>NUCLEOTIDE SEQUENCE [LARGE SCALE GENOMIC DNA]</scope>
    <source>
        <strain evidence="2">04CH-RAC-A.6.1</strain>
    </source>
</reference>
<organism evidence="1 2">
    <name type="scientific">Rhynchosporium agropyri</name>
    <dbReference type="NCBI Taxonomy" id="914238"/>
    <lineage>
        <taxon>Eukaryota</taxon>
        <taxon>Fungi</taxon>
        <taxon>Dikarya</taxon>
        <taxon>Ascomycota</taxon>
        <taxon>Pezizomycotina</taxon>
        <taxon>Leotiomycetes</taxon>
        <taxon>Helotiales</taxon>
        <taxon>Ploettnerulaceae</taxon>
        <taxon>Rhynchosporium</taxon>
    </lineage>
</organism>
<protein>
    <submittedName>
        <fullName evidence="1">Uncharacterized protein</fullName>
    </submittedName>
</protein>
<dbReference type="AlphaFoldDB" id="A0A1E1JYQ5"/>
<evidence type="ECO:0000313" key="1">
    <source>
        <dbReference type="EMBL" id="CZS90852.1"/>
    </source>
</evidence>
<sequence>MAAHLEENRLTHAASPLHTVVTFAGMGPIPIAPLRSQSDRFSILLANRSLLKVPKLVYNLCPGDPQDPGRSHSLFDSWT</sequence>
<proteinExistence type="predicted"/>
<accession>A0A1E1JYQ5</accession>